<dbReference type="Pfam" id="PF13847">
    <property type="entry name" value="Methyltransf_31"/>
    <property type="match status" value="1"/>
</dbReference>
<dbReference type="Proteomes" id="UP000027265">
    <property type="component" value="Unassembled WGS sequence"/>
</dbReference>
<dbReference type="InterPro" id="IPR029063">
    <property type="entry name" value="SAM-dependent_MTases_sf"/>
</dbReference>
<dbReference type="PANTHER" id="PTHR43591">
    <property type="entry name" value="METHYLTRANSFERASE"/>
    <property type="match status" value="1"/>
</dbReference>
<dbReference type="GO" id="GO:0008168">
    <property type="term" value="F:methyltransferase activity"/>
    <property type="evidence" value="ECO:0007669"/>
    <property type="project" value="TreeGrafter"/>
</dbReference>
<dbReference type="InterPro" id="IPR025714">
    <property type="entry name" value="Methyltranfer_dom"/>
</dbReference>
<sequence>MAQASENYLHGHHPSVLRSHSWRTVQNSAAYLIPYLRPDMSILDAGCGPGTITIDFAHKYVPQGSVIGIEPPPGDVLEGARKKASDEGVGNVSFGVGDINDLKEFEEGRFDVVHAHQVLQHIQDPVGALREMKRVTKKGGLVATREADFGGFVWYPDSPELSEWREIYVKVARSLGAEPYAGRRLVSWALEAGFTRECIQATSGAWCFSTKEEREWWTGLWADRVVSSSFAKHALEKGFVTKEKLEEWSKAWREWGKKDDAWFCVMHGEIVCRV</sequence>
<evidence type="ECO:0000313" key="3">
    <source>
        <dbReference type="Proteomes" id="UP000027265"/>
    </source>
</evidence>
<dbReference type="PANTHER" id="PTHR43591:SF24">
    <property type="entry name" value="2-METHOXY-6-POLYPRENYL-1,4-BENZOQUINOL METHYLASE, MITOCHONDRIAL"/>
    <property type="match status" value="1"/>
</dbReference>
<feature type="domain" description="Methyltransferase" evidence="1">
    <location>
        <begin position="38"/>
        <end position="148"/>
    </location>
</feature>
<dbReference type="FunCoup" id="A0A067PXV1">
    <property type="interactions" value="1"/>
</dbReference>
<keyword evidence="3" id="KW-1185">Reference proteome</keyword>
<evidence type="ECO:0000259" key="1">
    <source>
        <dbReference type="Pfam" id="PF13847"/>
    </source>
</evidence>
<dbReference type="OrthoDB" id="10017101at2759"/>
<accession>A0A067PXV1</accession>
<protein>
    <recommendedName>
        <fullName evidence="1">Methyltransferase domain-containing protein</fullName>
    </recommendedName>
</protein>
<name>A0A067PXV1_9AGAM</name>
<dbReference type="InParanoid" id="A0A067PXV1"/>
<dbReference type="HOGENOM" id="CLU_057148_1_0_1"/>
<gene>
    <name evidence="2" type="ORF">JAAARDRAFT_33095</name>
</gene>
<dbReference type="AlphaFoldDB" id="A0A067PXV1"/>
<dbReference type="EMBL" id="KL197715">
    <property type="protein sequence ID" value="KDQ59519.1"/>
    <property type="molecule type" value="Genomic_DNA"/>
</dbReference>
<proteinExistence type="predicted"/>
<dbReference type="SUPFAM" id="SSF53335">
    <property type="entry name" value="S-adenosyl-L-methionine-dependent methyltransferases"/>
    <property type="match status" value="1"/>
</dbReference>
<organism evidence="2 3">
    <name type="scientific">Jaapia argillacea MUCL 33604</name>
    <dbReference type="NCBI Taxonomy" id="933084"/>
    <lineage>
        <taxon>Eukaryota</taxon>
        <taxon>Fungi</taxon>
        <taxon>Dikarya</taxon>
        <taxon>Basidiomycota</taxon>
        <taxon>Agaricomycotina</taxon>
        <taxon>Agaricomycetes</taxon>
        <taxon>Agaricomycetidae</taxon>
        <taxon>Jaapiales</taxon>
        <taxon>Jaapiaceae</taxon>
        <taxon>Jaapia</taxon>
    </lineage>
</organism>
<dbReference type="Gene3D" id="3.40.50.150">
    <property type="entry name" value="Vaccinia Virus protein VP39"/>
    <property type="match status" value="1"/>
</dbReference>
<dbReference type="CDD" id="cd02440">
    <property type="entry name" value="AdoMet_MTases"/>
    <property type="match status" value="1"/>
</dbReference>
<dbReference type="STRING" id="933084.A0A067PXV1"/>
<evidence type="ECO:0000313" key="2">
    <source>
        <dbReference type="EMBL" id="KDQ59519.1"/>
    </source>
</evidence>
<reference evidence="3" key="1">
    <citation type="journal article" date="2014" name="Proc. Natl. Acad. Sci. U.S.A.">
        <title>Extensive sampling of basidiomycete genomes demonstrates inadequacy of the white-rot/brown-rot paradigm for wood decay fungi.</title>
        <authorList>
            <person name="Riley R."/>
            <person name="Salamov A.A."/>
            <person name="Brown D.W."/>
            <person name="Nagy L.G."/>
            <person name="Floudas D."/>
            <person name="Held B.W."/>
            <person name="Levasseur A."/>
            <person name="Lombard V."/>
            <person name="Morin E."/>
            <person name="Otillar R."/>
            <person name="Lindquist E.A."/>
            <person name="Sun H."/>
            <person name="LaButti K.M."/>
            <person name="Schmutz J."/>
            <person name="Jabbour D."/>
            <person name="Luo H."/>
            <person name="Baker S.E."/>
            <person name="Pisabarro A.G."/>
            <person name="Walton J.D."/>
            <person name="Blanchette R.A."/>
            <person name="Henrissat B."/>
            <person name="Martin F."/>
            <person name="Cullen D."/>
            <person name="Hibbett D.S."/>
            <person name="Grigoriev I.V."/>
        </authorList>
    </citation>
    <scope>NUCLEOTIDE SEQUENCE [LARGE SCALE GENOMIC DNA]</scope>
    <source>
        <strain evidence="3">MUCL 33604</strain>
    </source>
</reference>